<evidence type="ECO:0000313" key="5">
    <source>
        <dbReference type="Proteomes" id="UP000660262"/>
    </source>
</evidence>
<reference evidence="4" key="1">
    <citation type="submission" date="2020-10" db="EMBL/GenBank/DDBJ databases">
        <title>Unveiling of a novel bifunctional photoreceptor, Dualchrome1, isolated from a cosmopolitan green alga.</title>
        <authorList>
            <person name="Suzuki S."/>
            <person name="Kawachi M."/>
        </authorList>
    </citation>
    <scope>NUCLEOTIDE SEQUENCE</scope>
    <source>
        <strain evidence="4">NIES 2893</strain>
    </source>
</reference>
<dbReference type="OrthoDB" id="6262491at2759"/>
<organism evidence="4 5">
    <name type="scientific">Pycnococcus provasolii</name>
    <dbReference type="NCBI Taxonomy" id="41880"/>
    <lineage>
        <taxon>Eukaryota</taxon>
        <taxon>Viridiplantae</taxon>
        <taxon>Chlorophyta</taxon>
        <taxon>Pseudoscourfieldiophyceae</taxon>
        <taxon>Pseudoscourfieldiales</taxon>
        <taxon>Pycnococcaceae</taxon>
        <taxon>Pycnococcus</taxon>
    </lineage>
</organism>
<evidence type="ECO:0000256" key="3">
    <source>
        <dbReference type="SAM" id="MobiDB-lite"/>
    </source>
</evidence>
<dbReference type="PANTHER" id="PTHR19848">
    <property type="entry name" value="WD40 REPEAT PROTEIN"/>
    <property type="match status" value="1"/>
</dbReference>
<keyword evidence="5" id="KW-1185">Reference proteome</keyword>
<dbReference type="Gene3D" id="2.130.10.10">
    <property type="entry name" value="YVTN repeat-like/Quinoprotein amine dehydrogenase"/>
    <property type="match status" value="1"/>
</dbReference>
<comment type="caution">
    <text evidence="4">The sequence shown here is derived from an EMBL/GenBank/DDBJ whole genome shotgun (WGS) entry which is preliminary data.</text>
</comment>
<gene>
    <name evidence="4" type="ORF">PPROV_000112900</name>
</gene>
<dbReference type="EMBL" id="BNJQ01000003">
    <property type="protein sequence ID" value="GHP02372.1"/>
    <property type="molecule type" value="Genomic_DNA"/>
</dbReference>
<evidence type="ECO:0000256" key="1">
    <source>
        <dbReference type="ARBA" id="ARBA00022574"/>
    </source>
</evidence>
<evidence type="ECO:0000256" key="2">
    <source>
        <dbReference type="ARBA" id="ARBA00022737"/>
    </source>
</evidence>
<dbReference type="SUPFAM" id="SSF50978">
    <property type="entry name" value="WD40 repeat-like"/>
    <property type="match status" value="1"/>
</dbReference>
<feature type="compositionally biased region" description="Basic and acidic residues" evidence="3">
    <location>
        <begin position="26"/>
        <end position="36"/>
    </location>
</feature>
<dbReference type="InterPro" id="IPR001680">
    <property type="entry name" value="WD40_rpt"/>
</dbReference>
<keyword evidence="2" id="KW-0677">Repeat</keyword>
<sequence>MHPQAVERLRELVRLRKLLIEAKKSSSKESSVKEVTKPSSARRLSARERLELHRQRVTKAGNECQAAAQRAAFSESHAASLPAEAASVRAQNTLASRVRSLEEEIRREWIGAGRPLPTTVLDGGEEGSNVVTYLRKCDARKAALKKSQPEVSPAPPSLPSTLAVSWDITQAVADAGSHVDSASGMLTGEARYVQSFVGQHAKHVTCVATIVLAAEDEHLLFTGGMDALIIQWNARTGVAERRFAQDHAGSIRFLATDGAFARGDGIRTAASRADAAIYSCGADNTIRRWSVFDGRCTRVFEGGHDSPCTSFHVSDDGRTLVTSWSGYFGFATVKVWHLRSPGVRDAPARRSEGTVLHVLSHIPYIEQRGYAACGCDASAQYIYVGAADGTLSCWRVDENQVATRGGRSKLF</sequence>
<dbReference type="SMART" id="SM00320">
    <property type="entry name" value="WD40"/>
    <property type="match status" value="4"/>
</dbReference>
<dbReference type="Pfam" id="PF00400">
    <property type="entry name" value="WD40"/>
    <property type="match status" value="2"/>
</dbReference>
<dbReference type="PANTHER" id="PTHR19848:SF8">
    <property type="entry name" value="F-BOX AND WD REPEAT DOMAIN CONTAINING 7"/>
    <property type="match status" value="1"/>
</dbReference>
<evidence type="ECO:0000313" key="4">
    <source>
        <dbReference type="EMBL" id="GHP02372.1"/>
    </source>
</evidence>
<dbReference type="Proteomes" id="UP000660262">
    <property type="component" value="Unassembled WGS sequence"/>
</dbReference>
<dbReference type="InterPro" id="IPR036322">
    <property type="entry name" value="WD40_repeat_dom_sf"/>
</dbReference>
<name>A0A830H726_9CHLO</name>
<keyword evidence="1" id="KW-0853">WD repeat</keyword>
<feature type="region of interest" description="Disordered" evidence="3">
    <location>
        <begin position="26"/>
        <end position="47"/>
    </location>
</feature>
<protein>
    <submittedName>
        <fullName evidence="4">Uncharacterized protein</fullName>
    </submittedName>
</protein>
<proteinExistence type="predicted"/>
<dbReference type="AlphaFoldDB" id="A0A830H726"/>
<dbReference type="InterPro" id="IPR015943">
    <property type="entry name" value="WD40/YVTN_repeat-like_dom_sf"/>
</dbReference>
<accession>A0A830H726</accession>